<gene>
    <name evidence="1" type="ORF">GCM10007415_03780</name>
</gene>
<dbReference type="AlphaFoldDB" id="A0A917HCZ7"/>
<dbReference type="InterPro" id="IPR036237">
    <property type="entry name" value="Xyl_isomerase-like_sf"/>
</dbReference>
<proteinExistence type="predicted"/>
<evidence type="ECO:0008006" key="3">
    <source>
        <dbReference type="Google" id="ProtNLM"/>
    </source>
</evidence>
<accession>A0A917HCZ7</accession>
<protein>
    <recommendedName>
        <fullName evidence="3">Sugar phosphate isomerase/epimerase</fullName>
    </recommendedName>
</protein>
<evidence type="ECO:0000313" key="1">
    <source>
        <dbReference type="EMBL" id="GGG75359.1"/>
    </source>
</evidence>
<keyword evidence="2" id="KW-1185">Reference proteome</keyword>
<dbReference type="RefSeq" id="WP_188504242.1">
    <property type="nucleotide sequence ID" value="NZ_BMER01000001.1"/>
</dbReference>
<sequence>MDIEFFCPRWGSEHIAWPVFAKRIKDDGFAGVEVFPLGDMARNEEMVAVLNDIGLSYILLHAELEEGANFDRYLDALERNLYALLSYQHATARPRFIVSQTGREYYTKAQMERCFELCSRISQESSIPIIHETHRNKWSYAAHVVKDYLLTFPALALALDLSHWVCVSESYLEDQQDAIDLAIQHTKHVHARVGHPQGPQVTDPRAPENQVALNHHLVWWDRWIDHLRQVDCSCATITPEFGPYPYMAYVPQTIQPIADQYELNCWMKQLLEARYRLKVNEL</sequence>
<reference evidence="1" key="1">
    <citation type="journal article" date="2014" name="Int. J. Syst. Evol. Microbiol.">
        <title>Complete genome sequence of Corynebacterium casei LMG S-19264T (=DSM 44701T), isolated from a smear-ripened cheese.</title>
        <authorList>
            <consortium name="US DOE Joint Genome Institute (JGI-PGF)"/>
            <person name="Walter F."/>
            <person name="Albersmeier A."/>
            <person name="Kalinowski J."/>
            <person name="Ruckert C."/>
        </authorList>
    </citation>
    <scope>NUCLEOTIDE SEQUENCE</scope>
    <source>
        <strain evidence="1">CGMCC 1.12195</strain>
    </source>
</reference>
<dbReference type="Proteomes" id="UP000660862">
    <property type="component" value="Unassembled WGS sequence"/>
</dbReference>
<comment type="caution">
    <text evidence="1">The sequence shown here is derived from an EMBL/GenBank/DDBJ whole genome shotgun (WGS) entry which is preliminary data.</text>
</comment>
<evidence type="ECO:0000313" key="2">
    <source>
        <dbReference type="Proteomes" id="UP000660862"/>
    </source>
</evidence>
<dbReference type="SUPFAM" id="SSF51658">
    <property type="entry name" value="Xylose isomerase-like"/>
    <property type="match status" value="1"/>
</dbReference>
<organism evidence="1 2">
    <name type="scientific">Parapedobacter pyrenivorans</name>
    <dbReference type="NCBI Taxonomy" id="1305674"/>
    <lineage>
        <taxon>Bacteria</taxon>
        <taxon>Pseudomonadati</taxon>
        <taxon>Bacteroidota</taxon>
        <taxon>Sphingobacteriia</taxon>
        <taxon>Sphingobacteriales</taxon>
        <taxon>Sphingobacteriaceae</taxon>
        <taxon>Parapedobacter</taxon>
    </lineage>
</organism>
<name>A0A917HCZ7_9SPHI</name>
<reference evidence="1" key="2">
    <citation type="submission" date="2020-09" db="EMBL/GenBank/DDBJ databases">
        <authorList>
            <person name="Sun Q."/>
            <person name="Zhou Y."/>
        </authorList>
    </citation>
    <scope>NUCLEOTIDE SEQUENCE</scope>
    <source>
        <strain evidence="1">CGMCC 1.12195</strain>
    </source>
</reference>
<dbReference type="Gene3D" id="3.20.20.150">
    <property type="entry name" value="Divalent-metal-dependent TIM barrel enzymes"/>
    <property type="match status" value="1"/>
</dbReference>
<dbReference type="EMBL" id="BMER01000001">
    <property type="protein sequence ID" value="GGG75359.1"/>
    <property type="molecule type" value="Genomic_DNA"/>
</dbReference>